<dbReference type="InterPro" id="IPR003593">
    <property type="entry name" value="AAA+_ATPase"/>
</dbReference>
<dbReference type="Gene3D" id="3.40.50.300">
    <property type="entry name" value="P-loop containing nucleotide triphosphate hydrolases"/>
    <property type="match status" value="1"/>
</dbReference>
<dbReference type="SMART" id="SM00382">
    <property type="entry name" value="AAA"/>
    <property type="match status" value="1"/>
</dbReference>
<reference evidence="3" key="1">
    <citation type="submission" date="2023-10" db="EMBL/GenBank/DDBJ databases">
        <authorList>
            <person name="Chen Y."/>
            <person name="Shah S."/>
            <person name="Dougan E. K."/>
            <person name="Thang M."/>
            <person name="Chan C."/>
        </authorList>
    </citation>
    <scope>NUCLEOTIDE SEQUENCE [LARGE SCALE GENOMIC DNA]</scope>
</reference>
<feature type="compositionally biased region" description="Low complexity" evidence="1">
    <location>
        <begin position="779"/>
        <end position="791"/>
    </location>
</feature>
<comment type="caution">
    <text evidence="3">The sequence shown here is derived from an EMBL/GenBank/DDBJ whole genome shotgun (WGS) entry which is preliminary data.</text>
</comment>
<dbReference type="Proteomes" id="UP001189429">
    <property type="component" value="Unassembled WGS sequence"/>
</dbReference>
<evidence type="ECO:0000259" key="2">
    <source>
        <dbReference type="SMART" id="SM00382"/>
    </source>
</evidence>
<evidence type="ECO:0000313" key="3">
    <source>
        <dbReference type="EMBL" id="CAK0795801.1"/>
    </source>
</evidence>
<dbReference type="EMBL" id="CAUYUJ010001410">
    <property type="protein sequence ID" value="CAK0795801.1"/>
    <property type="molecule type" value="Genomic_DNA"/>
</dbReference>
<dbReference type="InterPro" id="IPR051055">
    <property type="entry name" value="PIF1_helicase"/>
</dbReference>
<feature type="domain" description="AAA+ ATPase" evidence="2">
    <location>
        <begin position="332"/>
        <end position="506"/>
    </location>
</feature>
<evidence type="ECO:0000256" key="1">
    <source>
        <dbReference type="SAM" id="MobiDB-lite"/>
    </source>
</evidence>
<accession>A0ABN9PVM0</accession>
<name>A0ABN9PVM0_9DINO</name>
<dbReference type="Pfam" id="PF13604">
    <property type="entry name" value="AAA_30"/>
    <property type="match status" value="1"/>
</dbReference>
<feature type="compositionally biased region" description="Acidic residues" evidence="1">
    <location>
        <begin position="741"/>
        <end position="755"/>
    </location>
</feature>
<feature type="region of interest" description="Disordered" evidence="1">
    <location>
        <begin position="725"/>
        <end position="759"/>
    </location>
</feature>
<proteinExistence type="predicted"/>
<feature type="region of interest" description="Disordered" evidence="1">
    <location>
        <begin position="774"/>
        <end position="818"/>
    </location>
</feature>
<gene>
    <name evidence="3" type="ORF">PCOR1329_LOCUS5354</name>
</gene>
<dbReference type="SUPFAM" id="SSF52540">
    <property type="entry name" value="P-loop containing nucleoside triphosphate hydrolases"/>
    <property type="match status" value="2"/>
</dbReference>
<feature type="non-terminal residue" evidence="3">
    <location>
        <position position="1"/>
    </location>
</feature>
<dbReference type="PANTHER" id="PTHR47642">
    <property type="entry name" value="ATP-DEPENDENT DNA HELICASE"/>
    <property type="match status" value="1"/>
</dbReference>
<keyword evidence="4" id="KW-1185">Reference proteome</keyword>
<protein>
    <recommendedName>
        <fullName evidence="2">AAA+ ATPase domain-containing protein</fullName>
    </recommendedName>
</protein>
<evidence type="ECO:0000313" key="4">
    <source>
        <dbReference type="Proteomes" id="UP001189429"/>
    </source>
</evidence>
<dbReference type="InterPro" id="IPR027417">
    <property type="entry name" value="P-loop_NTPase"/>
</dbReference>
<sequence length="818" mass="90568">EAAKSTQKAPQRRLRTAENNLPAAPEFCKTPRKFYDLYLDREGQGGRLPPDAAGFQGSFADFARRCRYDPAKHRVVHRFQGTRAWACFGKVSCSVGFSFYWETRDIFVGQYMATFVPHDKGNDWELCERLPGPGEPPRPESTRFLTAAVRSACRDGGAVRSALQRWIREEDARLAEYVEFAQRCDVRGEPYNRKASTDVFKSFAFQSGEERTAVREWLLSGRPVSFDGPEDREMAFLAIQAAMVRDLGLRGAKPARRYNFCSTIRASFLLVCQWLRPEADAAFELIKTVWNLQRPHHLPARTWSPGQAELLRVARAALSVEDSNELRLAPVLSQFVHVFGEPGCGKSEALIYAAHEASQREARVLIACPTGVLVGQYRDRLPSTQFITVETIHSAWRVLRDYDRKTYSPPTRLTQYDAVFIDEVSQLDDHIFEILLQVLPELPQRPLVVFAGDLSQLQPVGSGGFVRHFLSNDGLQHIHMQTHEFARSKDPVLLDFLSDIRARQPTRRALKDFFGGRHLGRNLPRAVAECRRVCQEAAPGDKDPVTWLTCTSEGAQKVNYEYLRQAYGLDQAAIDAHPAGFRSDPDYGDRRVVVQVGMWLRMTKNIDKDRGFCNGATGTVAFVLSDGTSGPPVFIVRLAHGAYVLVHPIKTEHGRRHTAAYIPAVYGYGMTTRKAQGASLRRVVLYFELWRPACRGFAYVGLSRVSYHDGAFYFGRLRRTDWLPVGGPGAPAEQVERGADSTDDSDLSDEGDSDADGGLALLAGQGSGAAADYSALFGADAPPDSPSADAEAGGGQGGASDGDYAALFGPMAGGDLNQ</sequence>
<organism evidence="3 4">
    <name type="scientific">Prorocentrum cordatum</name>
    <dbReference type="NCBI Taxonomy" id="2364126"/>
    <lineage>
        <taxon>Eukaryota</taxon>
        <taxon>Sar</taxon>
        <taxon>Alveolata</taxon>
        <taxon>Dinophyceae</taxon>
        <taxon>Prorocentrales</taxon>
        <taxon>Prorocentraceae</taxon>
        <taxon>Prorocentrum</taxon>
    </lineage>
</organism>
<feature type="non-terminal residue" evidence="3">
    <location>
        <position position="818"/>
    </location>
</feature>